<dbReference type="Pfam" id="PF04306">
    <property type="entry name" value="DUF456"/>
    <property type="match status" value="1"/>
</dbReference>
<dbReference type="RefSeq" id="WP_054583457.1">
    <property type="nucleotide sequence ID" value="NZ_LGUC01000001.1"/>
</dbReference>
<evidence type="ECO:0008006" key="4">
    <source>
        <dbReference type="Google" id="ProtNLM"/>
    </source>
</evidence>
<evidence type="ECO:0000256" key="1">
    <source>
        <dbReference type="SAM" id="Phobius"/>
    </source>
</evidence>
<accession>A0A0P7GAQ6</accession>
<feature type="transmembrane region" description="Helical" evidence="1">
    <location>
        <begin position="47"/>
        <end position="71"/>
    </location>
</feature>
<proteinExistence type="predicted"/>
<keyword evidence="1" id="KW-0472">Membrane</keyword>
<organism evidence="2 3">
    <name type="scientific">Halolamina pelagica</name>
    <dbReference type="NCBI Taxonomy" id="699431"/>
    <lineage>
        <taxon>Archaea</taxon>
        <taxon>Methanobacteriati</taxon>
        <taxon>Methanobacteriota</taxon>
        <taxon>Stenosarchaea group</taxon>
        <taxon>Halobacteria</taxon>
        <taxon>Halobacteriales</taxon>
        <taxon>Haloferacaceae</taxon>
    </lineage>
</organism>
<evidence type="ECO:0000313" key="2">
    <source>
        <dbReference type="EMBL" id="KPN30501.1"/>
    </source>
</evidence>
<dbReference type="OrthoDB" id="313434at2157"/>
<dbReference type="AlphaFoldDB" id="A0A0P7GAQ6"/>
<keyword evidence="1" id="KW-0812">Transmembrane</keyword>
<keyword evidence="3" id="KW-1185">Reference proteome</keyword>
<dbReference type="Proteomes" id="UP000050535">
    <property type="component" value="Unassembled WGS sequence"/>
</dbReference>
<feature type="transmembrane region" description="Helical" evidence="1">
    <location>
        <begin position="83"/>
        <end position="112"/>
    </location>
</feature>
<name>A0A0P7GAQ6_9EURY</name>
<comment type="caution">
    <text evidence="2">The sequence shown here is derived from an EMBL/GenBank/DDBJ whole genome shotgun (WGS) entry which is preliminary data.</text>
</comment>
<sequence length="161" mass="16489">MFDAVTLLALALLVAAVVASVVPGVPAGLLALAGIYAEFLYGDGMALWLLASFTVVGVLALVVDLFGGAIAGRARGTSNQTTLLAAVAGLVLFFVVGPLGVLLGMFGTVFVLELRRDDRTVEQSLENALWATGGMLASGVAVFLLVASMLAGYAVFVLWLG</sequence>
<dbReference type="EMBL" id="LGUC01000001">
    <property type="protein sequence ID" value="KPN30501.1"/>
    <property type="molecule type" value="Genomic_DNA"/>
</dbReference>
<keyword evidence="1" id="KW-1133">Transmembrane helix</keyword>
<evidence type="ECO:0000313" key="3">
    <source>
        <dbReference type="Proteomes" id="UP000050535"/>
    </source>
</evidence>
<dbReference type="InterPro" id="IPR007403">
    <property type="entry name" value="DUF456"/>
</dbReference>
<protein>
    <recommendedName>
        <fullName evidence="4">DUF456 domain-containing protein</fullName>
    </recommendedName>
</protein>
<reference evidence="3" key="1">
    <citation type="submission" date="2013-11" db="EMBL/GenBank/DDBJ databases">
        <authorList>
            <person name="Hoang H.T."/>
            <person name="Killian M.L."/>
            <person name="Madson D.M."/>
            <person name="Arruda P.H.E."/>
            <person name="Sun D."/>
            <person name="Schwartz K.J."/>
            <person name="Yoon K."/>
        </authorList>
    </citation>
    <scope>NUCLEOTIDE SEQUENCE [LARGE SCALE GENOMIC DNA]</scope>
    <source>
        <strain evidence="3">CDK2</strain>
    </source>
</reference>
<feature type="transmembrane region" description="Helical" evidence="1">
    <location>
        <begin position="132"/>
        <end position="160"/>
    </location>
</feature>
<gene>
    <name evidence="2" type="ORF">SY89_01236</name>
</gene>